<comment type="caution">
    <text evidence="3">The sequence shown here is derived from an EMBL/GenBank/DDBJ whole genome shotgun (WGS) entry which is preliminary data.</text>
</comment>
<proteinExistence type="predicted"/>
<feature type="region of interest" description="Disordered" evidence="1">
    <location>
        <begin position="474"/>
        <end position="584"/>
    </location>
</feature>
<dbReference type="AlphaFoldDB" id="A0ABD0KDL6"/>
<organism evidence="3 4">
    <name type="scientific">Batillaria attramentaria</name>
    <dbReference type="NCBI Taxonomy" id="370345"/>
    <lineage>
        <taxon>Eukaryota</taxon>
        <taxon>Metazoa</taxon>
        <taxon>Spiralia</taxon>
        <taxon>Lophotrochozoa</taxon>
        <taxon>Mollusca</taxon>
        <taxon>Gastropoda</taxon>
        <taxon>Caenogastropoda</taxon>
        <taxon>Sorbeoconcha</taxon>
        <taxon>Cerithioidea</taxon>
        <taxon>Batillariidae</taxon>
        <taxon>Batillaria</taxon>
    </lineage>
</organism>
<dbReference type="Proteomes" id="UP001519460">
    <property type="component" value="Unassembled WGS sequence"/>
</dbReference>
<sequence length="699" mass="78658">MFVPHARVHISGVPHQRGSIGKKRLKAARRRVGIREILRMPCLTPTIFVVFLGLLVLAGGAGMCVLGYIPDKVTTLSEDGNTTTVTMVPRDARYYATKSLSYTGPILMGCGFFAIIVSCVLYCEIVDRYAVLMPKKPDKTVKRQDLMEMILGDFKKSYFRGIEVPLRKEEPPTQKREREKETLLKALSISTPVLLMSPDLAPTWRFSHYPYRYPGHRHFALKPRHPKLKQLGQSGSSGHEPWLKTSSLPNICDPELRKHNLPRPVPLDQNEVGKARRLKRFGRPSRSMENRISWSLPQTLSRSATGVDNPAYLHEHDRKKSVSMCVHAPVRDRSSIRRPHGSRFVKASQLQPRAPDTLTTTSPRTARLLKARCKSEDVRDKKKPDIMLLKDLFRSFDVHDNAAQPPQPHLLTVSQPAFASGSDPGLTYLDPLAGQRCEPVKITSRSAEPDVNRMTSSPAGNSGSAFVRVITAGSNAQHKERVEPSVSSTKDSNTTNQQEEQKYELPLLSGVLRSSSQWEMQRRKKITSDSRNDEKSHSLDAKEKVSSLDVKRTEIQRAHSFNVADGSKTSVQTTRHSKSPHEKETSNFLRVFHPHLLKSRPKSWDGDKSQSLDVPNSECKSKTSSFLTVPRIERASSFDPMSSQNRDVKQTKHLTSQSAEVVHSSLLPCRVSFESETKDKSRSDEIRQKTPVPITVRLQ</sequence>
<accession>A0ABD0KDL6</accession>
<feature type="compositionally biased region" description="Basic and acidic residues" evidence="1">
    <location>
        <begin position="673"/>
        <end position="688"/>
    </location>
</feature>
<keyword evidence="4" id="KW-1185">Reference proteome</keyword>
<evidence type="ECO:0000256" key="1">
    <source>
        <dbReference type="SAM" id="MobiDB-lite"/>
    </source>
</evidence>
<feature type="transmembrane region" description="Helical" evidence="2">
    <location>
        <begin position="47"/>
        <end position="69"/>
    </location>
</feature>
<gene>
    <name evidence="3" type="ORF">BaRGS_00023485</name>
</gene>
<feature type="compositionally biased region" description="Polar residues" evidence="1">
    <location>
        <begin position="485"/>
        <end position="498"/>
    </location>
</feature>
<keyword evidence="2" id="KW-0472">Membrane</keyword>
<keyword evidence="2" id="KW-1133">Transmembrane helix</keyword>
<feature type="transmembrane region" description="Helical" evidence="2">
    <location>
        <begin position="106"/>
        <end position="126"/>
    </location>
</feature>
<feature type="compositionally biased region" description="Basic and acidic residues" evidence="1">
    <location>
        <begin position="526"/>
        <end position="557"/>
    </location>
</feature>
<reference evidence="3 4" key="1">
    <citation type="journal article" date="2023" name="Sci. Data">
        <title>Genome assembly of the Korean intertidal mud-creeper Batillaria attramentaria.</title>
        <authorList>
            <person name="Patra A.K."/>
            <person name="Ho P.T."/>
            <person name="Jun S."/>
            <person name="Lee S.J."/>
            <person name="Kim Y."/>
            <person name="Won Y.J."/>
        </authorList>
    </citation>
    <scope>NUCLEOTIDE SEQUENCE [LARGE SCALE GENOMIC DNA]</scope>
    <source>
        <strain evidence="3">Wonlab-2016</strain>
    </source>
</reference>
<protein>
    <submittedName>
        <fullName evidence="3">Uncharacterized protein</fullName>
    </submittedName>
</protein>
<feature type="non-terminal residue" evidence="3">
    <location>
        <position position="699"/>
    </location>
</feature>
<name>A0ABD0KDL6_9CAEN</name>
<evidence type="ECO:0000313" key="4">
    <source>
        <dbReference type="Proteomes" id="UP001519460"/>
    </source>
</evidence>
<feature type="compositionally biased region" description="Polar residues" evidence="1">
    <location>
        <begin position="453"/>
        <end position="463"/>
    </location>
</feature>
<dbReference type="EMBL" id="JACVVK020000197">
    <property type="protein sequence ID" value="KAK7485234.1"/>
    <property type="molecule type" value="Genomic_DNA"/>
</dbReference>
<feature type="region of interest" description="Disordered" evidence="1">
    <location>
        <begin position="444"/>
        <end position="463"/>
    </location>
</feature>
<feature type="region of interest" description="Disordered" evidence="1">
    <location>
        <begin position="599"/>
        <end position="699"/>
    </location>
</feature>
<evidence type="ECO:0000256" key="2">
    <source>
        <dbReference type="SAM" id="Phobius"/>
    </source>
</evidence>
<evidence type="ECO:0000313" key="3">
    <source>
        <dbReference type="EMBL" id="KAK7485234.1"/>
    </source>
</evidence>
<keyword evidence="2" id="KW-0812">Transmembrane</keyword>